<comment type="similarity">
    <text evidence="2 9">Belongs to the SLC41A transporter family.</text>
</comment>
<keyword evidence="12" id="KW-1185">Reference proteome</keyword>
<evidence type="ECO:0000313" key="11">
    <source>
        <dbReference type="EMBL" id="MFC4655284.1"/>
    </source>
</evidence>
<evidence type="ECO:0000259" key="10">
    <source>
        <dbReference type="PROSITE" id="PS51371"/>
    </source>
</evidence>
<proteinExistence type="inferred from homology"/>
<evidence type="ECO:0000256" key="6">
    <source>
        <dbReference type="ARBA" id="ARBA00022989"/>
    </source>
</evidence>
<evidence type="ECO:0000256" key="5">
    <source>
        <dbReference type="ARBA" id="ARBA00022842"/>
    </source>
</evidence>
<keyword evidence="9" id="KW-0479">Metal-binding</keyword>
<organism evidence="11 12">
    <name type="scientific">Rheinheimera marina</name>
    <dbReference type="NCBI Taxonomy" id="1774958"/>
    <lineage>
        <taxon>Bacteria</taxon>
        <taxon>Pseudomonadati</taxon>
        <taxon>Pseudomonadota</taxon>
        <taxon>Gammaproteobacteria</taxon>
        <taxon>Chromatiales</taxon>
        <taxon>Chromatiaceae</taxon>
        <taxon>Rheinheimera</taxon>
    </lineage>
</organism>
<evidence type="ECO:0000256" key="4">
    <source>
        <dbReference type="ARBA" id="ARBA00022692"/>
    </source>
</evidence>
<dbReference type="Gene3D" id="3.10.580.10">
    <property type="entry name" value="CBS-domain"/>
    <property type="match status" value="1"/>
</dbReference>
<dbReference type="Pfam" id="PF03448">
    <property type="entry name" value="MgtE_N"/>
    <property type="match status" value="1"/>
</dbReference>
<keyword evidence="9" id="KW-1003">Cell membrane</keyword>
<keyword evidence="3 9" id="KW-0813">Transport</keyword>
<keyword evidence="7 9" id="KW-0472">Membrane</keyword>
<keyword evidence="8" id="KW-0129">CBS domain</keyword>
<keyword evidence="6 9" id="KW-1133">Transmembrane helix</keyword>
<dbReference type="InterPro" id="IPR000644">
    <property type="entry name" value="CBS_dom"/>
</dbReference>
<name>A0ABV9JLZ2_9GAMM</name>
<feature type="transmembrane region" description="Helical" evidence="9">
    <location>
        <begin position="316"/>
        <end position="337"/>
    </location>
</feature>
<gene>
    <name evidence="11" type="primary">mgtE</name>
    <name evidence="11" type="ORF">ACFO3I_09710</name>
</gene>
<reference evidence="12" key="1">
    <citation type="journal article" date="2019" name="Int. J. Syst. Evol. Microbiol.">
        <title>The Global Catalogue of Microorganisms (GCM) 10K type strain sequencing project: providing services to taxonomists for standard genome sequencing and annotation.</title>
        <authorList>
            <consortium name="The Broad Institute Genomics Platform"/>
            <consortium name="The Broad Institute Genome Sequencing Center for Infectious Disease"/>
            <person name="Wu L."/>
            <person name="Ma J."/>
        </authorList>
    </citation>
    <scope>NUCLEOTIDE SEQUENCE [LARGE SCALE GENOMIC DNA]</scope>
    <source>
        <strain evidence="12">DT28</strain>
    </source>
</reference>
<dbReference type="PANTHER" id="PTHR43773:SF1">
    <property type="entry name" value="MAGNESIUM TRANSPORTER MGTE"/>
    <property type="match status" value="1"/>
</dbReference>
<dbReference type="Pfam" id="PF01769">
    <property type="entry name" value="MgtE"/>
    <property type="match status" value="1"/>
</dbReference>
<dbReference type="PROSITE" id="PS51371">
    <property type="entry name" value="CBS"/>
    <property type="match status" value="2"/>
</dbReference>
<keyword evidence="4 9" id="KW-0812">Transmembrane</keyword>
<feature type="transmembrane region" description="Helical" evidence="9">
    <location>
        <begin position="358"/>
        <end position="378"/>
    </location>
</feature>
<dbReference type="PANTHER" id="PTHR43773">
    <property type="entry name" value="MAGNESIUM TRANSPORTER MGTE"/>
    <property type="match status" value="1"/>
</dbReference>
<comment type="function">
    <text evidence="9">Acts as a magnesium transporter.</text>
</comment>
<evidence type="ECO:0000256" key="2">
    <source>
        <dbReference type="ARBA" id="ARBA00009749"/>
    </source>
</evidence>
<feature type="transmembrane region" description="Helical" evidence="9">
    <location>
        <begin position="284"/>
        <end position="304"/>
    </location>
</feature>
<comment type="subcellular location">
    <subcellularLocation>
        <location evidence="9">Cell membrane</location>
        <topology evidence="9">Multi-pass membrane protein</topology>
    </subcellularLocation>
    <subcellularLocation>
        <location evidence="1">Membrane</location>
        <topology evidence="1">Multi-pass membrane protein</topology>
    </subcellularLocation>
</comment>
<evidence type="ECO:0000256" key="7">
    <source>
        <dbReference type="ARBA" id="ARBA00023136"/>
    </source>
</evidence>
<dbReference type="SMART" id="SM00116">
    <property type="entry name" value="CBS"/>
    <property type="match status" value="2"/>
</dbReference>
<dbReference type="Pfam" id="PF00571">
    <property type="entry name" value="CBS"/>
    <property type="match status" value="2"/>
</dbReference>
<dbReference type="InterPro" id="IPR036739">
    <property type="entry name" value="SLC41_membr_dom_sf"/>
</dbReference>
<accession>A0ABV9JLZ2</accession>
<dbReference type="InterPro" id="IPR038076">
    <property type="entry name" value="MgtE_N_sf"/>
</dbReference>
<evidence type="ECO:0000256" key="3">
    <source>
        <dbReference type="ARBA" id="ARBA00022448"/>
    </source>
</evidence>
<evidence type="ECO:0000256" key="9">
    <source>
        <dbReference type="RuleBase" id="RU362011"/>
    </source>
</evidence>
<dbReference type="NCBIfam" id="TIGR00400">
    <property type="entry name" value="mgtE"/>
    <property type="match status" value="1"/>
</dbReference>
<dbReference type="InterPro" id="IPR006668">
    <property type="entry name" value="Mg_transptr_MgtE_intracell_dom"/>
</dbReference>
<dbReference type="Proteomes" id="UP001595962">
    <property type="component" value="Unassembled WGS sequence"/>
</dbReference>
<evidence type="ECO:0000256" key="1">
    <source>
        <dbReference type="ARBA" id="ARBA00004141"/>
    </source>
</evidence>
<dbReference type="CDD" id="cd04606">
    <property type="entry name" value="CBS_pair_Mg_transporter"/>
    <property type="match status" value="1"/>
</dbReference>
<dbReference type="InterPro" id="IPR006667">
    <property type="entry name" value="SLC41_membr_dom"/>
</dbReference>
<dbReference type="Gene3D" id="1.25.60.10">
    <property type="entry name" value="MgtE N-terminal domain-like"/>
    <property type="match status" value="1"/>
</dbReference>
<dbReference type="SMART" id="SM00924">
    <property type="entry name" value="MgtE_N"/>
    <property type="match status" value="1"/>
</dbReference>
<dbReference type="SUPFAM" id="SSF54631">
    <property type="entry name" value="CBS-domain pair"/>
    <property type="match status" value="1"/>
</dbReference>
<dbReference type="Gene3D" id="1.10.357.20">
    <property type="entry name" value="SLC41 divalent cation transporters, integral membrane domain"/>
    <property type="match status" value="1"/>
</dbReference>
<feature type="domain" description="CBS" evidence="10">
    <location>
        <begin position="136"/>
        <end position="199"/>
    </location>
</feature>
<evidence type="ECO:0000313" key="12">
    <source>
        <dbReference type="Proteomes" id="UP001595962"/>
    </source>
</evidence>
<feature type="transmembrane region" description="Helical" evidence="9">
    <location>
        <begin position="384"/>
        <end position="410"/>
    </location>
</feature>
<comment type="subunit">
    <text evidence="9">Homodimer.</text>
</comment>
<dbReference type="InterPro" id="IPR046342">
    <property type="entry name" value="CBS_dom_sf"/>
</dbReference>
<comment type="caution">
    <text evidence="11">The sequence shown here is derived from an EMBL/GenBank/DDBJ whole genome shotgun (WGS) entry which is preliminary data.</text>
</comment>
<feature type="domain" description="CBS" evidence="10">
    <location>
        <begin position="200"/>
        <end position="256"/>
    </location>
</feature>
<dbReference type="EMBL" id="JBHSGB010000010">
    <property type="protein sequence ID" value="MFC4655284.1"/>
    <property type="molecule type" value="Genomic_DNA"/>
</dbReference>
<dbReference type="SUPFAM" id="SSF158791">
    <property type="entry name" value="MgtE N-terminal domain-like"/>
    <property type="match status" value="1"/>
</dbReference>
<dbReference type="RefSeq" id="WP_377333749.1">
    <property type="nucleotide sequence ID" value="NZ_JBHSGB010000010.1"/>
</dbReference>
<dbReference type="InterPro" id="IPR006669">
    <property type="entry name" value="MgtE_transporter"/>
</dbReference>
<protein>
    <recommendedName>
        <fullName evidence="9">Magnesium transporter MgtE</fullName>
    </recommendedName>
</protein>
<keyword evidence="5 9" id="KW-0460">Magnesium</keyword>
<dbReference type="SUPFAM" id="SSF161093">
    <property type="entry name" value="MgtE membrane domain-like"/>
    <property type="match status" value="1"/>
</dbReference>
<feature type="transmembrane region" description="Helical" evidence="9">
    <location>
        <begin position="422"/>
        <end position="445"/>
    </location>
</feature>
<sequence length="449" mass="48201">MELLVLIHLLRAALESGDFSELADKLADTHPADLAAALAEFSPAHQWQLLTQCPLARQAEIFVYLPLEQQVQLAHSISRARFTPLIRQMSSDERADLFNKFSDEQKQALLPALAQAERDDILSLSSYSEGTAGAIMSSDYAMLSPHLTVSEAIEVLRHEAPDKETIYLSYVVDEKRALIGALSLRELILAPASALVDDVMKHDPIQVTADSSQEEVAALIARYDLLAIPVVNQQGQLVGIVTHDDAMDVAAAEATEDFHKTATIGKLEGSVKDAKISLLYRKRVVWLVVLVFGNIFSGAGLALFEQVISQHIALLFFLPLLIASSGNAGAQSGTLMVRALATGDVKLRDWGKMLGKEVLIASLLGLTMAAAVSGLGFLRGGADISVVVAATMLLVVMIGSLIGLSLPFLLSRFGMDPATASGPLITSIADVAGVVIYFSIASWYLELVL</sequence>
<evidence type="ECO:0000256" key="8">
    <source>
        <dbReference type="PROSITE-ProRule" id="PRU00703"/>
    </source>
</evidence>